<comment type="subcellular location">
    <subcellularLocation>
        <location evidence="1">Cell membrane</location>
        <topology evidence="1">Single-pass membrane protein</topology>
    </subcellularLocation>
</comment>
<sequence length="329" mass="37171">MKRTVTINISGHMFYIDDDAYTRLQAYLDKIESTFRDQESGDEIITDIENRVAEIFNERINRETGVVTIDMVEDVITTMGEPEQFEDDEPEQKKSYTPPTTMVFRKANRRFYRDIDNRVLGGVCAGIAAYFGIDVVLVRVLTVILTFLTSGTLALIYAILWIALPAARTTAQKLQMRGERITIENIERSIRDEYDEVKRKFGNFKESKTYKKGESFFSRFSKGEKSTVLIIIAVVGAAMLFSMQPFHSVFNGAFHGISAGFAGLGFHIAPTFNHIFFPGALTIVLVLLVIGLIFKTVLKIILYLIAFVLLGSLALKVLFWLFGGFMLMC</sequence>
<protein>
    <submittedName>
        <fullName evidence="8">PspC domain-containing protein</fullName>
    </submittedName>
</protein>
<dbReference type="PANTHER" id="PTHR33885:SF3">
    <property type="entry name" value="PHAGE SHOCK PROTEIN C"/>
    <property type="match status" value="1"/>
</dbReference>
<keyword evidence="9" id="KW-1185">Reference proteome</keyword>
<dbReference type="InterPro" id="IPR007168">
    <property type="entry name" value="Phageshock_PspC_N"/>
</dbReference>
<feature type="domain" description="Phage shock protein PspC N-terminal" evidence="7">
    <location>
        <begin position="109"/>
        <end position="166"/>
    </location>
</feature>
<feature type="transmembrane region" description="Helical" evidence="6">
    <location>
        <begin position="144"/>
        <end position="167"/>
    </location>
</feature>
<evidence type="ECO:0000313" key="8">
    <source>
        <dbReference type="EMBL" id="MBK3516044.1"/>
    </source>
</evidence>
<evidence type="ECO:0000256" key="2">
    <source>
        <dbReference type="ARBA" id="ARBA00022475"/>
    </source>
</evidence>
<feature type="transmembrane region" description="Helical" evidence="6">
    <location>
        <begin position="275"/>
        <end position="294"/>
    </location>
</feature>
<feature type="transmembrane region" description="Helical" evidence="6">
    <location>
        <begin position="119"/>
        <end position="138"/>
    </location>
</feature>
<evidence type="ECO:0000256" key="3">
    <source>
        <dbReference type="ARBA" id="ARBA00022692"/>
    </source>
</evidence>
<dbReference type="PANTHER" id="PTHR33885">
    <property type="entry name" value="PHAGE SHOCK PROTEIN C"/>
    <property type="match status" value="1"/>
</dbReference>
<dbReference type="Proteomes" id="UP000605676">
    <property type="component" value="Unassembled WGS sequence"/>
</dbReference>
<gene>
    <name evidence="8" type="ORF">JIV24_01745</name>
</gene>
<dbReference type="RefSeq" id="WP_200463274.1">
    <property type="nucleotide sequence ID" value="NZ_JAENRR010000002.1"/>
</dbReference>
<evidence type="ECO:0000256" key="6">
    <source>
        <dbReference type="SAM" id="Phobius"/>
    </source>
</evidence>
<comment type="caution">
    <text evidence="8">The sequence shown here is derived from an EMBL/GenBank/DDBJ whole genome shotgun (WGS) entry which is preliminary data.</text>
</comment>
<evidence type="ECO:0000313" key="9">
    <source>
        <dbReference type="Proteomes" id="UP000605676"/>
    </source>
</evidence>
<evidence type="ECO:0000256" key="5">
    <source>
        <dbReference type="ARBA" id="ARBA00023136"/>
    </source>
</evidence>
<keyword evidence="3 6" id="KW-0812">Transmembrane</keyword>
<reference evidence="8 9" key="1">
    <citation type="submission" date="2021-01" db="EMBL/GenBank/DDBJ databases">
        <title>Carboxyliciviraga sp.nov., isolated from coastal sediments.</title>
        <authorList>
            <person name="Lu D."/>
            <person name="Zhang T."/>
        </authorList>
    </citation>
    <scope>NUCLEOTIDE SEQUENCE [LARGE SCALE GENOMIC DNA]</scope>
    <source>
        <strain evidence="8 9">N1Y132</strain>
    </source>
</reference>
<keyword evidence="4 6" id="KW-1133">Transmembrane helix</keyword>
<evidence type="ECO:0000259" key="7">
    <source>
        <dbReference type="Pfam" id="PF04024"/>
    </source>
</evidence>
<feature type="transmembrane region" description="Helical" evidence="6">
    <location>
        <begin position="300"/>
        <end position="322"/>
    </location>
</feature>
<keyword evidence="5 6" id="KW-0472">Membrane</keyword>
<keyword evidence="2" id="KW-1003">Cell membrane</keyword>
<organism evidence="8 9">
    <name type="scientific">Carboxylicivirga marina</name>
    <dbReference type="NCBI Taxonomy" id="2800988"/>
    <lineage>
        <taxon>Bacteria</taxon>
        <taxon>Pseudomonadati</taxon>
        <taxon>Bacteroidota</taxon>
        <taxon>Bacteroidia</taxon>
        <taxon>Marinilabiliales</taxon>
        <taxon>Marinilabiliaceae</taxon>
        <taxon>Carboxylicivirga</taxon>
    </lineage>
</organism>
<dbReference type="EMBL" id="JAENRR010000002">
    <property type="protein sequence ID" value="MBK3516044.1"/>
    <property type="molecule type" value="Genomic_DNA"/>
</dbReference>
<proteinExistence type="predicted"/>
<accession>A0ABS1HEH4</accession>
<dbReference type="Pfam" id="PF04024">
    <property type="entry name" value="PspC"/>
    <property type="match status" value="1"/>
</dbReference>
<evidence type="ECO:0000256" key="1">
    <source>
        <dbReference type="ARBA" id="ARBA00004162"/>
    </source>
</evidence>
<dbReference type="InterPro" id="IPR052027">
    <property type="entry name" value="PspC"/>
</dbReference>
<feature type="transmembrane region" description="Helical" evidence="6">
    <location>
        <begin position="226"/>
        <end position="243"/>
    </location>
</feature>
<evidence type="ECO:0000256" key="4">
    <source>
        <dbReference type="ARBA" id="ARBA00022989"/>
    </source>
</evidence>
<name>A0ABS1HEH4_9BACT</name>